<evidence type="ECO:0000313" key="1">
    <source>
        <dbReference type="EMBL" id="ATA92482.1"/>
    </source>
</evidence>
<dbReference type="Proteomes" id="UP000243136">
    <property type="component" value="Chromosome"/>
</dbReference>
<dbReference type="AlphaFoldDB" id="A0A250G513"/>
<protein>
    <submittedName>
        <fullName evidence="1">Uncharacterized protein</fullName>
    </submittedName>
</protein>
<evidence type="ECO:0000313" key="2">
    <source>
        <dbReference type="Proteomes" id="UP000243136"/>
    </source>
</evidence>
<gene>
    <name evidence="1" type="ORF">CGC56_10115</name>
</gene>
<dbReference type="RefSeq" id="WP_095917726.1">
    <property type="nucleotide sequence ID" value="NZ_CP022388.1"/>
</dbReference>
<sequence length="238" mass="28532">MKSIKILILSVLGVLTFKTMKAQKNYGEYIEPYNINLMAQVMASKENLYKHHYQLIDKKVEKIEEIILLIKKFEYTESQVKYMETFYDNLEKIYGWDLSDRNTVHNIFQWLNKVEEKVVGWGKAIVEKEEAKNKQQAEGEFSIKDLRKVIAIVEFKPAKKLKPHGIEKFNLFLNYIENDPSFVKQLNINSWGVCEYYKIDNFELYNYYYKRITREIYERYCRELNALMLLDGVIEQLK</sequence>
<accession>A0A250G513</accession>
<dbReference type="EMBL" id="CP022388">
    <property type="protein sequence ID" value="ATA92482.1"/>
    <property type="molecule type" value="Genomic_DNA"/>
</dbReference>
<name>A0A250G513_9FLAO</name>
<proteinExistence type="predicted"/>
<organism evidence="1 2">
    <name type="scientific">Capnocytophaga canimorsus</name>
    <dbReference type="NCBI Taxonomy" id="28188"/>
    <lineage>
        <taxon>Bacteria</taxon>
        <taxon>Pseudomonadati</taxon>
        <taxon>Bacteroidota</taxon>
        <taxon>Flavobacteriia</taxon>
        <taxon>Flavobacteriales</taxon>
        <taxon>Flavobacteriaceae</taxon>
        <taxon>Capnocytophaga</taxon>
    </lineage>
</organism>
<reference evidence="2" key="1">
    <citation type="submission" date="2017-06" db="EMBL/GenBank/DDBJ databases">
        <title>Capnocytophaga spp. assemblies.</title>
        <authorList>
            <person name="Gulvik C.A."/>
        </authorList>
    </citation>
    <scope>NUCLEOTIDE SEQUENCE [LARGE SCALE GENOMIC DNA]</scope>
    <source>
        <strain evidence="2">H5594</strain>
    </source>
</reference>